<dbReference type="RefSeq" id="WP_161096705.1">
    <property type="nucleotide sequence ID" value="NZ_WWCW01000026.1"/>
</dbReference>
<evidence type="ECO:0000313" key="2">
    <source>
        <dbReference type="EMBL" id="MYM87577.1"/>
    </source>
</evidence>
<name>A0A845G3K2_9BURK</name>
<evidence type="ECO:0000256" key="1">
    <source>
        <dbReference type="SAM" id="SignalP"/>
    </source>
</evidence>
<dbReference type="EMBL" id="WWCW01000026">
    <property type="protein sequence ID" value="MYM87577.1"/>
    <property type="molecule type" value="Genomic_DNA"/>
</dbReference>
<dbReference type="InterPro" id="IPR013424">
    <property type="entry name" value="Ice-binding_C"/>
</dbReference>
<dbReference type="Proteomes" id="UP000470302">
    <property type="component" value="Unassembled WGS sequence"/>
</dbReference>
<organism evidence="2 3">
    <name type="scientific">Duganella vulcania</name>
    <dbReference type="NCBI Taxonomy" id="2692166"/>
    <lineage>
        <taxon>Bacteria</taxon>
        <taxon>Pseudomonadati</taxon>
        <taxon>Pseudomonadota</taxon>
        <taxon>Betaproteobacteria</taxon>
        <taxon>Burkholderiales</taxon>
        <taxon>Oxalobacteraceae</taxon>
        <taxon>Telluria group</taxon>
        <taxon>Duganella</taxon>
    </lineage>
</organism>
<evidence type="ECO:0000313" key="3">
    <source>
        <dbReference type="Proteomes" id="UP000470302"/>
    </source>
</evidence>
<feature type="chain" id="PRO_5032779622" evidence="1">
    <location>
        <begin position="30"/>
        <end position="248"/>
    </location>
</feature>
<dbReference type="NCBIfam" id="TIGR02595">
    <property type="entry name" value="PEP_CTERM"/>
    <property type="match status" value="1"/>
</dbReference>
<reference evidence="2 3" key="1">
    <citation type="submission" date="2020-01" db="EMBL/GenBank/DDBJ databases">
        <title>Novel species isolated from a subtropical stream in China.</title>
        <authorList>
            <person name="Lu H."/>
        </authorList>
    </citation>
    <scope>NUCLEOTIDE SEQUENCE [LARGE SCALE GENOMIC DNA]</scope>
    <source>
        <strain evidence="2 3">FT82W</strain>
    </source>
</reference>
<dbReference type="AlphaFoldDB" id="A0A845G3K2"/>
<keyword evidence="1" id="KW-0732">Signal</keyword>
<gene>
    <name evidence="2" type="ORF">GTP91_10335</name>
</gene>
<proteinExistence type="predicted"/>
<comment type="caution">
    <text evidence="2">The sequence shown here is derived from an EMBL/GenBank/DDBJ whole genome shotgun (WGS) entry which is preliminary data.</text>
</comment>
<feature type="signal peptide" evidence="1">
    <location>
        <begin position="1"/>
        <end position="29"/>
    </location>
</feature>
<protein>
    <submittedName>
        <fullName evidence="2">PEP-CTERM sorting domain-containing protein</fullName>
    </submittedName>
</protein>
<accession>A0A845G3K2</accession>
<sequence length="248" mass="25422">MKTAFSFARLGAVVMSAAFCGPVMSSASAAGLSLTGASVYDINSAGNYMFNGWDTTGNNNAANLYLLTAPNDAGSLINSGNGAAASINQDLSSPGTYTFYFRADGGGFNWPAPSAGLNLFFNGVNTAGISAYVPFNTIDPAPAAYGNASLGISSDVILGANSLSFRSGDTQITLSNFAWFDYRNPAAPNAVPDLVDVFGSTPNGLGDYSGSFTVNVTAVPEPEQWAMMAGGIALLAAFGKRRRKPAAG</sequence>